<feature type="compositionally biased region" description="Low complexity" evidence="1">
    <location>
        <begin position="349"/>
        <end position="362"/>
    </location>
</feature>
<organism evidence="2 3">
    <name type="scientific">Phytophthora fragariaefolia</name>
    <dbReference type="NCBI Taxonomy" id="1490495"/>
    <lineage>
        <taxon>Eukaryota</taxon>
        <taxon>Sar</taxon>
        <taxon>Stramenopiles</taxon>
        <taxon>Oomycota</taxon>
        <taxon>Peronosporomycetes</taxon>
        <taxon>Peronosporales</taxon>
        <taxon>Peronosporaceae</taxon>
        <taxon>Phytophthora</taxon>
    </lineage>
</organism>
<evidence type="ECO:0000256" key="1">
    <source>
        <dbReference type="SAM" id="MobiDB-lite"/>
    </source>
</evidence>
<feature type="compositionally biased region" description="Low complexity" evidence="1">
    <location>
        <begin position="330"/>
        <end position="342"/>
    </location>
</feature>
<name>A0A9W6YGX9_9STRA</name>
<feature type="compositionally biased region" description="Basic residues" evidence="1">
    <location>
        <begin position="109"/>
        <end position="121"/>
    </location>
</feature>
<protein>
    <submittedName>
        <fullName evidence="2">Unnamed protein product</fullName>
    </submittedName>
</protein>
<feature type="compositionally biased region" description="Basic and acidic residues" evidence="1">
    <location>
        <begin position="131"/>
        <end position="141"/>
    </location>
</feature>
<proteinExistence type="predicted"/>
<gene>
    <name evidence="2" type="ORF">Pfra01_002788200</name>
</gene>
<feature type="compositionally biased region" description="Basic and acidic residues" evidence="1">
    <location>
        <begin position="631"/>
        <end position="640"/>
    </location>
</feature>
<keyword evidence="3" id="KW-1185">Reference proteome</keyword>
<feature type="compositionally biased region" description="Low complexity" evidence="1">
    <location>
        <begin position="268"/>
        <end position="278"/>
    </location>
</feature>
<evidence type="ECO:0000313" key="2">
    <source>
        <dbReference type="EMBL" id="GMF63900.1"/>
    </source>
</evidence>
<dbReference type="AlphaFoldDB" id="A0A9W6YGX9"/>
<evidence type="ECO:0000313" key="3">
    <source>
        <dbReference type="Proteomes" id="UP001165121"/>
    </source>
</evidence>
<comment type="caution">
    <text evidence="2">The sequence shown here is derived from an EMBL/GenBank/DDBJ whole genome shotgun (WGS) entry which is preliminary data.</text>
</comment>
<dbReference type="OrthoDB" id="115314at2759"/>
<dbReference type="Proteomes" id="UP001165121">
    <property type="component" value="Unassembled WGS sequence"/>
</dbReference>
<accession>A0A9W6YGX9</accession>
<feature type="region of interest" description="Disordered" evidence="1">
    <location>
        <begin position="658"/>
        <end position="687"/>
    </location>
</feature>
<feature type="region of interest" description="Disordered" evidence="1">
    <location>
        <begin position="1"/>
        <end position="141"/>
    </location>
</feature>
<dbReference type="EMBL" id="BSXT01007535">
    <property type="protein sequence ID" value="GMF63900.1"/>
    <property type="molecule type" value="Genomic_DNA"/>
</dbReference>
<reference evidence="2" key="1">
    <citation type="submission" date="2023-04" db="EMBL/GenBank/DDBJ databases">
        <title>Phytophthora fragariaefolia NBRC 109709.</title>
        <authorList>
            <person name="Ichikawa N."/>
            <person name="Sato H."/>
            <person name="Tonouchi N."/>
        </authorList>
    </citation>
    <scope>NUCLEOTIDE SEQUENCE</scope>
    <source>
        <strain evidence="2">NBRC 109709</strain>
    </source>
</reference>
<feature type="region of interest" description="Disordered" evidence="1">
    <location>
        <begin position="250"/>
        <end position="282"/>
    </location>
</feature>
<sequence length="763" mass="84602">MVPRPGSTPPEYDQGVTIKQEPEAGASLVDRSPTPSVHEEGPAASWSSEGTFTTGNGASDDQEGYEEQFAVPDVASPAEATQGFHSRRSRTGRTPAKAEDQQLPTARAAMKHKPKKKKKLRAPGSPGEPPSKPEGKNAGRQYTAKEMEYAMSRTELFRMLEHDPILCFLKPKLMSKLTGPILVPDMTSLTSVRRAALTLFEILRESGFVLGAFEMEKVYDWDLTSWTHTIQIILEPLTILVGVVKRASTPTQVGPASTPIQTSPPRYPSSVDSDSSVEPPKRMTMEHRPRVMLYSATPARVETPATQEGAIPKELEDAIVRLMQSTLMKSTASRPRATSSAPVPMATHVQTPPVRSTTTTVPQPEPVDVDMKSVSSHSTSRSKNRRDEEDPDDLFDLVDGTPGTAAAVSTATAGAGLTRVRLSASSELKEFYGRDSSEEKALAWLNRLKSAARRDAMTGEEVCAPFSDLMNGPARQWYLQLSKKVRKTWPDLMEQFRIQYCGKGISMASRYYHAAKHADETPLEYLYRLNVAGLRANIPYMDGTAEEKREHVELLINTLEHQEEELASRLTLMEVPDSVALEKKLRARQRGLAHQKKTLFGSGKFRQKAPMPTPQPTRAVHAIQLASDGYDSGRESRDSEGSLCEQDRDDEDRVKLFVAGQAPPGEPARRNFETGESGRDRPPRCRHCGSRRHADGDWWSLLTCQKCEGPHPTERCLRVCKACGDVHDAGECPYEEFFNQLRQWFDPDKHAGMLPPTAETMLN</sequence>
<feature type="compositionally biased region" description="Polar residues" evidence="1">
    <location>
        <begin position="250"/>
        <end position="261"/>
    </location>
</feature>
<feature type="compositionally biased region" description="Polar residues" evidence="1">
    <location>
        <begin position="45"/>
        <end position="59"/>
    </location>
</feature>
<feature type="region of interest" description="Disordered" evidence="1">
    <location>
        <begin position="629"/>
        <end position="648"/>
    </location>
</feature>
<feature type="compositionally biased region" description="Basic and acidic residues" evidence="1">
    <location>
        <begin position="667"/>
        <end position="683"/>
    </location>
</feature>
<feature type="region of interest" description="Disordered" evidence="1">
    <location>
        <begin position="328"/>
        <end position="396"/>
    </location>
</feature>